<evidence type="ECO:0000313" key="2">
    <source>
        <dbReference type="EMBL" id="KAK5098162.1"/>
    </source>
</evidence>
<evidence type="ECO:0000313" key="3">
    <source>
        <dbReference type="Proteomes" id="UP001345013"/>
    </source>
</evidence>
<reference evidence="2 3" key="1">
    <citation type="submission" date="2023-08" db="EMBL/GenBank/DDBJ databases">
        <title>Black Yeasts Isolated from many extreme environments.</title>
        <authorList>
            <person name="Coleine C."/>
            <person name="Stajich J.E."/>
            <person name="Selbmann L."/>
        </authorList>
    </citation>
    <scope>NUCLEOTIDE SEQUENCE [LARGE SCALE GENOMIC DNA]</scope>
    <source>
        <strain evidence="2 3">CCFEE 5885</strain>
    </source>
</reference>
<gene>
    <name evidence="2" type="ORF">LTR24_001984</name>
</gene>
<dbReference type="Proteomes" id="UP001345013">
    <property type="component" value="Unassembled WGS sequence"/>
</dbReference>
<organism evidence="2 3">
    <name type="scientific">Lithohypha guttulata</name>
    <dbReference type="NCBI Taxonomy" id="1690604"/>
    <lineage>
        <taxon>Eukaryota</taxon>
        <taxon>Fungi</taxon>
        <taxon>Dikarya</taxon>
        <taxon>Ascomycota</taxon>
        <taxon>Pezizomycotina</taxon>
        <taxon>Eurotiomycetes</taxon>
        <taxon>Chaetothyriomycetidae</taxon>
        <taxon>Chaetothyriales</taxon>
        <taxon>Trichomeriaceae</taxon>
        <taxon>Lithohypha</taxon>
    </lineage>
</organism>
<accession>A0ABR0KL23</accession>
<proteinExistence type="predicted"/>
<feature type="region of interest" description="Disordered" evidence="1">
    <location>
        <begin position="117"/>
        <end position="138"/>
    </location>
</feature>
<protein>
    <submittedName>
        <fullName evidence="2">Uncharacterized protein</fullName>
    </submittedName>
</protein>
<feature type="compositionally biased region" description="Polar residues" evidence="1">
    <location>
        <begin position="117"/>
        <end position="132"/>
    </location>
</feature>
<dbReference type="EMBL" id="JAVRRG010000015">
    <property type="protein sequence ID" value="KAK5098162.1"/>
    <property type="molecule type" value="Genomic_DNA"/>
</dbReference>
<keyword evidence="3" id="KW-1185">Reference proteome</keyword>
<name>A0ABR0KL23_9EURO</name>
<evidence type="ECO:0000256" key="1">
    <source>
        <dbReference type="SAM" id="MobiDB-lite"/>
    </source>
</evidence>
<sequence>MACVPDQRLANYLDPNHLPAEDEKFQIERHCSFELIRALPLRGSMSWRSIQEHLELRQEMRPSPSVDALAYAPDACQLRRIVHQIPPGLLQQSRVYVAGGLLVAALLCHWSPSPFQGPTRTDLASRQNTPQTRDGLAY</sequence>
<comment type="caution">
    <text evidence="2">The sequence shown here is derived from an EMBL/GenBank/DDBJ whole genome shotgun (WGS) entry which is preliminary data.</text>
</comment>